<protein>
    <recommendedName>
        <fullName evidence="4">Alpha/beta hydrolase</fullName>
    </recommendedName>
</protein>
<dbReference type="Gene3D" id="3.40.50.1820">
    <property type="entry name" value="alpha/beta hydrolase"/>
    <property type="match status" value="1"/>
</dbReference>
<evidence type="ECO:0008006" key="4">
    <source>
        <dbReference type="Google" id="ProtNLM"/>
    </source>
</evidence>
<evidence type="ECO:0000313" key="2">
    <source>
        <dbReference type="EMBL" id="BDW91841.1"/>
    </source>
</evidence>
<dbReference type="InterPro" id="IPR029058">
    <property type="entry name" value="AB_hydrolase_fold"/>
</dbReference>
<accession>A0AA48HP94</accession>
<name>A0AA48HP94_9FLAO</name>
<proteinExistence type="predicted"/>
<evidence type="ECO:0000256" key="1">
    <source>
        <dbReference type="SAM" id="Phobius"/>
    </source>
</evidence>
<organism evidence="2 3">
    <name type="scientific">Flagellimonas marinaquae</name>
    <dbReference type="NCBI Taxonomy" id="254955"/>
    <lineage>
        <taxon>Bacteria</taxon>
        <taxon>Pseudomonadati</taxon>
        <taxon>Bacteroidota</taxon>
        <taxon>Flavobacteriia</taxon>
        <taxon>Flavobacteriales</taxon>
        <taxon>Flavobacteriaceae</taxon>
        <taxon>Flagellimonas</taxon>
    </lineage>
</organism>
<dbReference type="AlphaFoldDB" id="A0AA48HP94"/>
<keyword evidence="1" id="KW-1133">Transmembrane helix</keyword>
<dbReference type="EMBL" id="AP027268">
    <property type="protein sequence ID" value="BDW91841.1"/>
    <property type="molecule type" value="Genomic_DNA"/>
</dbReference>
<keyword evidence="3" id="KW-1185">Reference proteome</keyword>
<feature type="transmembrane region" description="Helical" evidence="1">
    <location>
        <begin position="55"/>
        <end position="76"/>
    </location>
</feature>
<dbReference type="RefSeq" id="WP_338196622.1">
    <property type="nucleotide sequence ID" value="NZ_AP027268.1"/>
</dbReference>
<keyword evidence="1" id="KW-0472">Membrane</keyword>
<gene>
    <name evidence="2" type="ORF">MACH07_06730</name>
</gene>
<evidence type="ECO:0000313" key="3">
    <source>
        <dbReference type="Proteomes" id="UP001330184"/>
    </source>
</evidence>
<dbReference type="SUPFAM" id="SSF53474">
    <property type="entry name" value="alpha/beta-Hydrolases"/>
    <property type="match status" value="1"/>
</dbReference>
<keyword evidence="1" id="KW-0812">Transmembrane</keyword>
<dbReference type="Proteomes" id="UP001330184">
    <property type="component" value="Chromosome"/>
</dbReference>
<sequence>MIKARQRTQLKLERLAGNTFNKINESKYLVDRPMSKSDWSKSVQMNKFLKIFKKVVLYTFSVLLLLSAAGYTYLYVLPKGPEITVANKINEGIDTFVMQAFKDSGKKSIKVWTYKPESWNNQDKIVFVMHGGGRNADDYLNAWIELANKNNLFIVAPEFENKFSKYTTNDYQEGNLFTFFGTKNPKTEWAYSVVENIFDHIKSVNNITNEQYDIFGHSAGGQFVHRMVMVMPESRIGTAVAANSGFYSFPDQFLDYPYGLKNIGTDLPKAYKKRLIILLGELDNDPSLGTFRTTDLAMEQGAHRLERGTTFFNANKELGDKNKWEFNWTMDTVKNVGHDYKKMSENAIEWIKNRPH</sequence>
<reference evidence="2 3" key="1">
    <citation type="submission" date="2023-01" db="EMBL/GenBank/DDBJ databases">
        <title>Complete genome sequence of Muricauda aquimarina strain IFOP_LL357.</title>
        <authorList>
            <person name="Gajardo G."/>
            <person name="Ueki S."/>
            <person name="Maruyama F."/>
        </authorList>
    </citation>
    <scope>NUCLEOTIDE SEQUENCE [LARGE SCALE GENOMIC DNA]</scope>
    <source>
        <strain evidence="2 3">IFOP_LL357</strain>
    </source>
</reference>